<name>A0ABS4IHE2_9BACI</name>
<dbReference type="InterPro" id="IPR003477">
    <property type="entry name" value="PemK-like"/>
</dbReference>
<evidence type="ECO:0000256" key="1">
    <source>
        <dbReference type="ARBA" id="ARBA00007521"/>
    </source>
</evidence>
<dbReference type="EC" id="3.1.-.-" evidence="3"/>
<protein>
    <submittedName>
        <fullName evidence="3">mRNA interferase MazF</fullName>
        <ecNumber evidence="3">3.1.-.-</ecNumber>
    </submittedName>
</protein>
<evidence type="ECO:0000313" key="3">
    <source>
        <dbReference type="EMBL" id="MBP1970369.1"/>
    </source>
</evidence>
<evidence type="ECO:0000256" key="2">
    <source>
        <dbReference type="ARBA" id="ARBA00022649"/>
    </source>
</evidence>
<dbReference type="GO" id="GO:0016787">
    <property type="term" value="F:hydrolase activity"/>
    <property type="evidence" value="ECO:0007669"/>
    <property type="project" value="UniProtKB-KW"/>
</dbReference>
<dbReference type="Gene3D" id="2.30.30.110">
    <property type="match status" value="1"/>
</dbReference>
<sequence length="110" mass="12407">MEIPKKGDLVYIDFDPQSGYEQAGHRPGIILSPERFNRVTNIAVVCPITSKIKGYPFEVKLPEGLPIFGAVLTDQQKSLDWKSRGLKIIGQAPENTVKKCVNHIHKFIYE</sequence>
<reference evidence="3 4" key="1">
    <citation type="submission" date="2021-03" db="EMBL/GenBank/DDBJ databases">
        <title>Genomic Encyclopedia of Type Strains, Phase IV (KMG-IV): sequencing the most valuable type-strain genomes for metagenomic binning, comparative biology and taxonomic classification.</title>
        <authorList>
            <person name="Goeker M."/>
        </authorList>
    </citation>
    <scope>NUCLEOTIDE SEQUENCE [LARGE SCALE GENOMIC DNA]</scope>
    <source>
        <strain evidence="3 4">DSM 25609</strain>
    </source>
</reference>
<dbReference type="InterPro" id="IPR011067">
    <property type="entry name" value="Plasmid_toxin/cell-grow_inhib"/>
</dbReference>
<comment type="caution">
    <text evidence="3">The sequence shown here is derived from an EMBL/GenBank/DDBJ whole genome shotgun (WGS) entry which is preliminary data.</text>
</comment>
<dbReference type="EMBL" id="JAGGKX010000012">
    <property type="protein sequence ID" value="MBP1970369.1"/>
    <property type="molecule type" value="Genomic_DNA"/>
</dbReference>
<dbReference type="PANTHER" id="PTHR33988:SF3">
    <property type="entry name" value="ENDORIBONUCLEASE TOXIN CHPB-RELATED"/>
    <property type="match status" value="1"/>
</dbReference>
<dbReference type="RefSeq" id="WP_209463504.1">
    <property type="nucleotide sequence ID" value="NZ_CP110224.1"/>
</dbReference>
<accession>A0ABS4IHE2</accession>
<gene>
    <name evidence="3" type="ORF">J2Z83_002487</name>
</gene>
<dbReference type="PANTHER" id="PTHR33988">
    <property type="entry name" value="ENDORIBONUCLEASE MAZF-RELATED"/>
    <property type="match status" value="1"/>
</dbReference>
<keyword evidence="3" id="KW-0378">Hydrolase</keyword>
<dbReference type="Proteomes" id="UP001519345">
    <property type="component" value="Unassembled WGS sequence"/>
</dbReference>
<evidence type="ECO:0000313" key="4">
    <source>
        <dbReference type="Proteomes" id="UP001519345"/>
    </source>
</evidence>
<dbReference type="Pfam" id="PF02452">
    <property type="entry name" value="PemK_toxin"/>
    <property type="match status" value="1"/>
</dbReference>
<dbReference type="SUPFAM" id="SSF50118">
    <property type="entry name" value="Cell growth inhibitor/plasmid maintenance toxic component"/>
    <property type="match status" value="1"/>
</dbReference>
<proteinExistence type="inferred from homology"/>
<keyword evidence="4" id="KW-1185">Reference proteome</keyword>
<comment type="similarity">
    <text evidence="1">Belongs to the PemK/MazF family.</text>
</comment>
<keyword evidence="2" id="KW-1277">Toxin-antitoxin system</keyword>
<organism evidence="3 4">
    <name type="scientific">Virgibacillus natechei</name>
    <dbReference type="NCBI Taxonomy" id="1216297"/>
    <lineage>
        <taxon>Bacteria</taxon>
        <taxon>Bacillati</taxon>
        <taxon>Bacillota</taxon>
        <taxon>Bacilli</taxon>
        <taxon>Bacillales</taxon>
        <taxon>Bacillaceae</taxon>
        <taxon>Virgibacillus</taxon>
    </lineage>
</organism>